<evidence type="ECO:0000313" key="20">
    <source>
        <dbReference type="Proteomes" id="UP000324241"/>
    </source>
</evidence>
<keyword evidence="12" id="KW-0449">Lipoprotein</keyword>
<organism evidence="19 20">
    <name type="scientific">Aspergillus tanneri</name>
    <dbReference type="NCBI Taxonomy" id="1220188"/>
    <lineage>
        <taxon>Eukaryota</taxon>
        <taxon>Fungi</taxon>
        <taxon>Dikarya</taxon>
        <taxon>Ascomycota</taxon>
        <taxon>Pezizomycotina</taxon>
        <taxon>Eurotiomycetes</taxon>
        <taxon>Eurotiomycetidae</taxon>
        <taxon>Eurotiales</taxon>
        <taxon>Aspergillaceae</taxon>
        <taxon>Aspergillus</taxon>
        <taxon>Aspergillus subgen. Circumdati</taxon>
    </lineage>
</organism>
<dbReference type="GO" id="GO:0006508">
    <property type="term" value="P:proteolysis"/>
    <property type="evidence" value="ECO:0007669"/>
    <property type="project" value="UniProtKB-KW"/>
</dbReference>
<dbReference type="InterPro" id="IPR033121">
    <property type="entry name" value="PEPTIDASE_A1"/>
</dbReference>
<name>A0A5M9MK48_9EURO</name>
<dbReference type="CDD" id="cd05474">
    <property type="entry name" value="SAP_like"/>
    <property type="match status" value="1"/>
</dbReference>
<evidence type="ECO:0000256" key="8">
    <source>
        <dbReference type="ARBA" id="ARBA00022801"/>
    </source>
</evidence>
<keyword evidence="7 16" id="KW-0064">Aspartyl protease</keyword>
<evidence type="ECO:0000256" key="14">
    <source>
        <dbReference type="ARBA" id="ARBA00068059"/>
    </source>
</evidence>
<keyword evidence="5 16" id="KW-0645">Protease</keyword>
<dbReference type="Gene3D" id="2.40.70.10">
    <property type="entry name" value="Acid Proteases"/>
    <property type="match status" value="2"/>
</dbReference>
<comment type="caution">
    <text evidence="19">The sequence shown here is derived from an EMBL/GenBank/DDBJ whole genome shotgun (WGS) entry which is preliminary data.</text>
</comment>
<feature type="chain" id="PRO_5024309641" description="Probable aspartic-type endopeptidase OPSB" evidence="17">
    <location>
        <begin position="22"/>
        <end position="485"/>
    </location>
</feature>
<comment type="subcellular location">
    <subcellularLocation>
        <location evidence="1">Cell membrane</location>
        <topology evidence="1">Lipid-anchor</topology>
        <topology evidence="1">GPI-anchor</topology>
    </subcellularLocation>
</comment>
<dbReference type="InterPro" id="IPR021109">
    <property type="entry name" value="Peptidase_aspartic_dom_sf"/>
</dbReference>
<dbReference type="Proteomes" id="UP000324241">
    <property type="component" value="Unassembled WGS sequence"/>
</dbReference>
<dbReference type="Pfam" id="PF00026">
    <property type="entry name" value="Asp"/>
    <property type="match status" value="1"/>
</dbReference>
<keyword evidence="11" id="KW-0325">Glycoprotein</keyword>
<evidence type="ECO:0000256" key="7">
    <source>
        <dbReference type="ARBA" id="ARBA00022750"/>
    </source>
</evidence>
<evidence type="ECO:0000256" key="2">
    <source>
        <dbReference type="ARBA" id="ARBA00007447"/>
    </source>
</evidence>
<feature type="active site" evidence="15">
    <location>
        <position position="286"/>
    </location>
</feature>
<reference evidence="19 20" key="1">
    <citation type="submission" date="2019-08" db="EMBL/GenBank/DDBJ databases">
        <title>The genome sequence of a newly discovered highly antifungal drug resistant Aspergillus species, Aspergillus tanneri NIH 1004.</title>
        <authorList>
            <person name="Mounaud S."/>
            <person name="Singh I."/>
            <person name="Joardar V."/>
            <person name="Pakala S."/>
            <person name="Pakala S."/>
            <person name="Venepally P."/>
            <person name="Chung J.K."/>
            <person name="Losada L."/>
            <person name="Nierman W.C."/>
        </authorList>
    </citation>
    <scope>NUCLEOTIDE SEQUENCE [LARGE SCALE GENOMIC DNA]</scope>
    <source>
        <strain evidence="19 20">NIH1004</strain>
    </source>
</reference>
<feature type="active site" evidence="15">
    <location>
        <position position="88"/>
    </location>
</feature>
<evidence type="ECO:0000256" key="13">
    <source>
        <dbReference type="ARBA" id="ARBA00067536"/>
    </source>
</evidence>
<dbReference type="PANTHER" id="PTHR47966:SF65">
    <property type="entry name" value="ASPARTIC-TYPE ENDOPEPTIDASE"/>
    <property type="match status" value="1"/>
</dbReference>
<dbReference type="PANTHER" id="PTHR47966">
    <property type="entry name" value="BETA-SITE APP-CLEAVING ENZYME, ISOFORM A-RELATED"/>
    <property type="match status" value="1"/>
</dbReference>
<dbReference type="PROSITE" id="PS51767">
    <property type="entry name" value="PEPTIDASE_A1"/>
    <property type="match status" value="1"/>
</dbReference>
<keyword evidence="6 17" id="KW-0732">Signal</keyword>
<dbReference type="InterPro" id="IPR001461">
    <property type="entry name" value="Aspartic_peptidase_A1"/>
</dbReference>
<accession>A0A5M9MK48</accession>
<dbReference type="InterPro" id="IPR001969">
    <property type="entry name" value="Aspartic_peptidase_AS"/>
</dbReference>
<evidence type="ECO:0000256" key="12">
    <source>
        <dbReference type="ARBA" id="ARBA00023288"/>
    </source>
</evidence>
<keyword evidence="9" id="KW-0472">Membrane</keyword>
<evidence type="ECO:0000256" key="15">
    <source>
        <dbReference type="PIRSR" id="PIRSR601461-1"/>
    </source>
</evidence>
<dbReference type="FunFam" id="2.40.70.10:FF:000068">
    <property type="entry name" value="Aspartic-type endopeptidase (OpsB)"/>
    <property type="match status" value="1"/>
</dbReference>
<evidence type="ECO:0000256" key="1">
    <source>
        <dbReference type="ARBA" id="ARBA00004609"/>
    </source>
</evidence>
<dbReference type="PROSITE" id="PS00141">
    <property type="entry name" value="ASP_PROTEASE"/>
    <property type="match status" value="1"/>
</dbReference>
<evidence type="ECO:0000256" key="6">
    <source>
        <dbReference type="ARBA" id="ARBA00022729"/>
    </source>
</evidence>
<dbReference type="GeneID" id="54332641"/>
<protein>
    <recommendedName>
        <fullName evidence="14">Probable aspartic-type endopeptidase OPSB</fullName>
    </recommendedName>
    <alternativeName>
        <fullName evidence="13">Probable aspartic-type endopeptidase opsB</fullName>
    </alternativeName>
</protein>
<evidence type="ECO:0000256" key="10">
    <source>
        <dbReference type="ARBA" id="ARBA00023145"/>
    </source>
</evidence>
<comment type="similarity">
    <text evidence="2 16">Belongs to the peptidase A1 family.</text>
</comment>
<evidence type="ECO:0000256" key="16">
    <source>
        <dbReference type="RuleBase" id="RU000454"/>
    </source>
</evidence>
<proteinExistence type="inferred from homology"/>
<dbReference type="RefSeq" id="XP_033422539.1">
    <property type="nucleotide sequence ID" value="XM_033574521.1"/>
</dbReference>
<sequence length="485" mass="51581">MPTKPLFLFLVAFFIFQGTSGLTLHKRAAPAVVAFDIKRNDVPDPVARDRVRRKRDKTASQKLDNEETLYFCNVTLGTPKQSLRLVLDTGSSDLWCNAANSTLCSPKKDPCDMSGSYDPNSSSSYKFVSSKFNITYADGTGAAGDYVSDTLHIGDTAIKDFQFGVGYSSSSTEGVLGIGYVSNEVQVGRFGEAPYSNLPQAMVRSGLIKSNAYSLWLNDLGASTGSILFGGVNTEKYRGQLQTLPIQTVNGGYSEFIIALTAVSYSDGSNDQDYSADALPAAVLLDSGSSLTYLPDSIVQTIYDDLDVIYEASGGVGYVPCGLAQKNINITYTFSTPTITVSIRELVLEAGDLRFRDGSRACIFGIVPAGDSTPVLGDTFLRSAYVVYDIANNEISLANTNFNSTKDNILEIGTGGNSIPGAITVSHPVTSVVAEDSGARIGGPAATLFTEVPSASSGGTATAELTHIQLLFVFAVALVKYIIAY</sequence>
<dbReference type="EMBL" id="QUQM01000005">
    <property type="protein sequence ID" value="KAA8643177.1"/>
    <property type="molecule type" value="Genomic_DNA"/>
</dbReference>
<evidence type="ECO:0000259" key="18">
    <source>
        <dbReference type="PROSITE" id="PS51767"/>
    </source>
</evidence>
<evidence type="ECO:0000256" key="11">
    <source>
        <dbReference type="ARBA" id="ARBA00023180"/>
    </source>
</evidence>
<keyword evidence="4" id="KW-0336">GPI-anchor</keyword>
<evidence type="ECO:0000256" key="3">
    <source>
        <dbReference type="ARBA" id="ARBA00022475"/>
    </source>
</evidence>
<evidence type="ECO:0000313" key="19">
    <source>
        <dbReference type="EMBL" id="KAA8643177.1"/>
    </source>
</evidence>
<dbReference type="GO" id="GO:0004190">
    <property type="term" value="F:aspartic-type endopeptidase activity"/>
    <property type="evidence" value="ECO:0007669"/>
    <property type="project" value="UniProtKB-KW"/>
</dbReference>
<dbReference type="GO" id="GO:0098552">
    <property type="term" value="C:side of membrane"/>
    <property type="evidence" value="ECO:0007669"/>
    <property type="project" value="UniProtKB-KW"/>
</dbReference>
<evidence type="ECO:0000256" key="5">
    <source>
        <dbReference type="ARBA" id="ARBA00022670"/>
    </source>
</evidence>
<dbReference type="PRINTS" id="PR00792">
    <property type="entry name" value="PEPSIN"/>
</dbReference>
<dbReference type="FunFam" id="2.40.70.10:FF:000011">
    <property type="entry name" value="Aspartic protease"/>
    <property type="match status" value="1"/>
</dbReference>
<dbReference type="AlphaFoldDB" id="A0A5M9MK48"/>
<evidence type="ECO:0000256" key="4">
    <source>
        <dbReference type="ARBA" id="ARBA00022622"/>
    </source>
</evidence>
<dbReference type="OrthoDB" id="771136at2759"/>
<feature type="signal peptide" evidence="17">
    <location>
        <begin position="1"/>
        <end position="21"/>
    </location>
</feature>
<gene>
    <name evidence="19" type="ORF">ATNIH1004_009939</name>
</gene>
<dbReference type="GO" id="GO:0005886">
    <property type="term" value="C:plasma membrane"/>
    <property type="evidence" value="ECO:0007669"/>
    <property type="project" value="UniProtKB-SubCell"/>
</dbReference>
<feature type="domain" description="Peptidase A1" evidence="18">
    <location>
        <begin position="70"/>
        <end position="398"/>
    </location>
</feature>
<dbReference type="InterPro" id="IPR033876">
    <property type="entry name" value="SAP-like"/>
</dbReference>
<dbReference type="SUPFAM" id="SSF50630">
    <property type="entry name" value="Acid proteases"/>
    <property type="match status" value="1"/>
</dbReference>
<keyword evidence="10" id="KW-0865">Zymogen</keyword>
<evidence type="ECO:0000256" key="17">
    <source>
        <dbReference type="SAM" id="SignalP"/>
    </source>
</evidence>
<keyword evidence="8 16" id="KW-0378">Hydrolase</keyword>
<evidence type="ECO:0000256" key="9">
    <source>
        <dbReference type="ARBA" id="ARBA00023136"/>
    </source>
</evidence>
<keyword evidence="3" id="KW-1003">Cell membrane</keyword>
<dbReference type="VEuPathDB" id="FungiDB:EYZ11_009949"/>